<feature type="region of interest" description="Disordered" evidence="1">
    <location>
        <begin position="1"/>
        <end position="27"/>
    </location>
</feature>
<proteinExistence type="predicted"/>
<sequence length="145" mass="15162">MRRRRHEGQRSARGYLESPKREGGAPEGSPAWVLGLINARIPGAYATGRINQVALSGARRNPWGGGLKEAAPRGTALVIGGWNSGARTPGRRTALAKSAVPLSRISSTSVDREGSHETCDTNKQNATQVVTIAALGGAILVGVLE</sequence>
<dbReference type="EMBL" id="OZ035843">
    <property type="protein sequence ID" value="CAL1597111.1"/>
    <property type="molecule type" value="Genomic_DNA"/>
</dbReference>
<dbReference type="AlphaFoldDB" id="A0AAV2L6N8"/>
<reference evidence="2 3" key="1">
    <citation type="submission" date="2024-04" db="EMBL/GenBank/DDBJ databases">
        <authorList>
            <person name="Waldvogel A.-M."/>
            <person name="Schoenle A."/>
        </authorList>
    </citation>
    <scope>NUCLEOTIDE SEQUENCE [LARGE SCALE GENOMIC DNA]</scope>
</reference>
<evidence type="ECO:0000313" key="2">
    <source>
        <dbReference type="EMBL" id="CAL1597111.1"/>
    </source>
</evidence>
<organism evidence="2 3">
    <name type="scientific">Knipowitschia caucasica</name>
    <name type="common">Caucasian dwarf goby</name>
    <name type="synonym">Pomatoschistus caucasicus</name>
    <dbReference type="NCBI Taxonomy" id="637954"/>
    <lineage>
        <taxon>Eukaryota</taxon>
        <taxon>Metazoa</taxon>
        <taxon>Chordata</taxon>
        <taxon>Craniata</taxon>
        <taxon>Vertebrata</taxon>
        <taxon>Euteleostomi</taxon>
        <taxon>Actinopterygii</taxon>
        <taxon>Neopterygii</taxon>
        <taxon>Teleostei</taxon>
        <taxon>Neoteleostei</taxon>
        <taxon>Acanthomorphata</taxon>
        <taxon>Gobiaria</taxon>
        <taxon>Gobiiformes</taxon>
        <taxon>Gobioidei</taxon>
        <taxon>Gobiidae</taxon>
        <taxon>Gobiinae</taxon>
        <taxon>Knipowitschia</taxon>
    </lineage>
</organism>
<name>A0AAV2L6N8_KNICA</name>
<accession>A0AAV2L6N8</accession>
<keyword evidence="3" id="KW-1185">Reference proteome</keyword>
<protein>
    <submittedName>
        <fullName evidence="2">Uncharacterized protein</fullName>
    </submittedName>
</protein>
<dbReference type="Proteomes" id="UP001497482">
    <property type="component" value="Chromosome 21"/>
</dbReference>
<gene>
    <name evidence="2" type="ORF">KC01_LOCUS25670</name>
</gene>
<evidence type="ECO:0000313" key="3">
    <source>
        <dbReference type="Proteomes" id="UP001497482"/>
    </source>
</evidence>
<evidence type="ECO:0000256" key="1">
    <source>
        <dbReference type="SAM" id="MobiDB-lite"/>
    </source>
</evidence>